<name>A0A835LTP7_9MAGN</name>
<organism evidence="12 13">
    <name type="scientific">Coptis chinensis</name>
    <dbReference type="NCBI Taxonomy" id="261450"/>
    <lineage>
        <taxon>Eukaryota</taxon>
        <taxon>Viridiplantae</taxon>
        <taxon>Streptophyta</taxon>
        <taxon>Embryophyta</taxon>
        <taxon>Tracheophyta</taxon>
        <taxon>Spermatophyta</taxon>
        <taxon>Magnoliopsida</taxon>
        <taxon>Ranunculales</taxon>
        <taxon>Ranunculaceae</taxon>
        <taxon>Coptidoideae</taxon>
        <taxon>Coptis</taxon>
    </lineage>
</organism>
<reference evidence="12 13" key="1">
    <citation type="submission" date="2020-10" db="EMBL/GenBank/DDBJ databases">
        <title>The Coptis chinensis genome and diversification of protoberbering-type alkaloids.</title>
        <authorList>
            <person name="Wang B."/>
            <person name="Shu S."/>
            <person name="Song C."/>
            <person name="Liu Y."/>
        </authorList>
    </citation>
    <scope>NUCLEOTIDE SEQUENCE [LARGE SCALE GENOMIC DNA]</scope>
    <source>
        <strain evidence="12">HL-2020</strain>
        <tissue evidence="12">Leaf</tissue>
    </source>
</reference>
<feature type="binding site" evidence="10">
    <location>
        <position position="388"/>
    </location>
    <ligand>
        <name>Mn(2+)</name>
        <dbReference type="ChEBI" id="CHEBI:29035"/>
    </ligand>
</feature>
<evidence type="ECO:0000256" key="2">
    <source>
        <dbReference type="ARBA" id="ARBA00022676"/>
    </source>
</evidence>
<evidence type="ECO:0008006" key="14">
    <source>
        <dbReference type="Google" id="ProtNLM"/>
    </source>
</evidence>
<evidence type="ECO:0000256" key="8">
    <source>
        <dbReference type="PIRSR" id="PIRSR605150-1"/>
    </source>
</evidence>
<evidence type="ECO:0000256" key="6">
    <source>
        <dbReference type="ARBA" id="ARBA00023136"/>
    </source>
</evidence>
<keyword evidence="2" id="KW-0328">Glycosyltransferase</keyword>
<comment type="caution">
    <text evidence="12">The sequence shown here is derived from an EMBL/GenBank/DDBJ whole genome shotgun (WGS) entry which is preliminary data.</text>
</comment>
<evidence type="ECO:0000256" key="11">
    <source>
        <dbReference type="SAM" id="Phobius"/>
    </source>
</evidence>
<dbReference type="OrthoDB" id="72851at2759"/>
<dbReference type="InterPro" id="IPR005150">
    <property type="entry name" value="Cellulose_synth"/>
</dbReference>
<keyword evidence="7" id="KW-0961">Cell wall biogenesis/degradation</keyword>
<evidence type="ECO:0000313" key="12">
    <source>
        <dbReference type="EMBL" id="KAF9604522.1"/>
    </source>
</evidence>
<evidence type="ECO:0000256" key="1">
    <source>
        <dbReference type="ARBA" id="ARBA00004127"/>
    </source>
</evidence>
<feature type="binding site" evidence="9">
    <location>
        <position position="228"/>
    </location>
    <ligand>
        <name>UDP-alpha-D-glucose</name>
        <dbReference type="ChEBI" id="CHEBI:58885"/>
    </ligand>
</feature>
<proteinExistence type="predicted"/>
<dbReference type="Pfam" id="PF03552">
    <property type="entry name" value="Cellulose_synt"/>
    <property type="match status" value="2"/>
</dbReference>
<sequence length="956" mass="106612">MLPNRASANSLSAPIRSSGGFRDSLDDKSKASVVQIKGMFSVTSENLDHVKGSPLRKSTSVGDWLLDSKQASTITAVTKSQKGRYHTSGLILVFMAEPISLPLQERISLKSNTRRVLSLTILFLFFSLLYFRICSLKEHGVTWLLAFLCESWFTFLWAINVSSNWNPVEYKTYPDRLLKRFQDLPPLDIFVTTADPVLEPPILTVNTVLSLLALDYPPNKLACYVSDDSASPITFYSLSESIKLAKLWIPYCKKYNVQVRAPFLYFSVHEPDSTSHPSSPEFVEEWKHMKTEYETLTKKVEEAVQNFTPLDLTGELATFSNATSENHPSIVKIIWENKEDFEDRVPHLIYVSREKQPTHPHHFKAGAMNVLTRVSGVMTNAPFMLNVDCDMFANNPNIVLHAMCLLLGHEKERDSAFVQCPQLFYGGLKDDPFGNQMVVWQGYLLHGVAGIQGPNYTGTGCFHRRKSIYGLSPDDVELGKNVNLDVAAKLDEETLRARFGYSMELTKSATQLIYEETAKSDFPDDLLGTLEASTEVANCSYEFNTQWGTKVGWVYGSATEDILTGQRIHAMGWSTVYCTPDPVPFLGCAPSAGPVIMVQQKRWATGLLEILFSKRNPIVACILGDLWFRQCFAYLWMNLWGLASIPELCYSILPAYSLLTDTPFMPKVSETATLVAAPLFILYNVYVMSEFLGCGLSINAWWNNRRMSMITATTGRLFGVLAIVIKLAGLSETVFEVTPKEQNATDDHNVDPDPGRFTFNDSPMFVPGTALVMVNIVALAMGLVSFKSLVWINHSGSGLLEIMCSTWVLVSFLPYVKGLYRKAIKHHKELQRRASSQDYGVGVTSQLECQRESDRIATKADLEQSLKDAVEHFKALATKKIARELKQQLEAITAAGRLLPDQPPATAPPDSAVTSLALDPEAAIHVGVSVFPIDVDETTEVVEEDRLPVEASKDLK</sequence>
<dbReference type="EMBL" id="JADFTS010000005">
    <property type="protein sequence ID" value="KAF9604522.1"/>
    <property type="molecule type" value="Genomic_DNA"/>
</dbReference>
<feature type="transmembrane region" description="Helical" evidence="11">
    <location>
        <begin position="639"/>
        <end position="659"/>
    </location>
</feature>
<evidence type="ECO:0000313" key="13">
    <source>
        <dbReference type="Proteomes" id="UP000631114"/>
    </source>
</evidence>
<evidence type="ECO:0000256" key="5">
    <source>
        <dbReference type="ARBA" id="ARBA00022989"/>
    </source>
</evidence>
<feature type="binding site" evidence="9">
    <location>
        <position position="199"/>
    </location>
    <ligand>
        <name>UDP-alpha-D-glucose</name>
        <dbReference type="ChEBI" id="CHEBI:58885"/>
    </ligand>
</feature>
<keyword evidence="5 11" id="KW-1133">Transmembrane helix</keyword>
<dbReference type="GO" id="GO:0016020">
    <property type="term" value="C:membrane"/>
    <property type="evidence" value="ECO:0007669"/>
    <property type="project" value="InterPro"/>
</dbReference>
<evidence type="ECO:0000256" key="4">
    <source>
        <dbReference type="ARBA" id="ARBA00022692"/>
    </source>
</evidence>
<gene>
    <name evidence="12" type="ORF">IFM89_007643</name>
</gene>
<dbReference type="InterPro" id="IPR029044">
    <property type="entry name" value="Nucleotide-diphossugar_trans"/>
</dbReference>
<dbReference type="GO" id="GO:0016760">
    <property type="term" value="F:cellulose synthase (UDP-forming) activity"/>
    <property type="evidence" value="ECO:0007669"/>
    <property type="project" value="InterPro"/>
</dbReference>
<keyword evidence="3" id="KW-0808">Transferase</keyword>
<feature type="transmembrane region" description="Helical" evidence="11">
    <location>
        <begin position="714"/>
        <end position="731"/>
    </location>
</feature>
<feature type="active site" evidence="8">
    <location>
        <position position="561"/>
    </location>
</feature>
<feature type="binding site" evidence="10">
    <location>
        <position position="364"/>
    </location>
    <ligand>
        <name>Mn(2+)</name>
        <dbReference type="ChEBI" id="CHEBI:29035"/>
    </ligand>
</feature>
<comment type="subcellular location">
    <subcellularLocation>
        <location evidence="1">Endomembrane system</location>
        <topology evidence="1">Multi-pass membrane protein</topology>
    </subcellularLocation>
</comment>
<dbReference type="AlphaFoldDB" id="A0A835LTP7"/>
<evidence type="ECO:0000256" key="9">
    <source>
        <dbReference type="PIRSR" id="PIRSR605150-2"/>
    </source>
</evidence>
<dbReference type="SUPFAM" id="SSF53448">
    <property type="entry name" value="Nucleotide-diphospho-sugar transferases"/>
    <property type="match status" value="1"/>
</dbReference>
<dbReference type="GO" id="GO:0012505">
    <property type="term" value="C:endomembrane system"/>
    <property type="evidence" value="ECO:0007669"/>
    <property type="project" value="UniProtKB-SubCell"/>
</dbReference>
<feature type="transmembrane region" description="Helical" evidence="11">
    <location>
        <begin position="764"/>
        <end position="786"/>
    </location>
</feature>
<evidence type="ECO:0000256" key="7">
    <source>
        <dbReference type="ARBA" id="ARBA00023316"/>
    </source>
</evidence>
<dbReference type="GO" id="GO:0030244">
    <property type="term" value="P:cellulose biosynthetic process"/>
    <property type="evidence" value="ECO:0007669"/>
    <property type="project" value="InterPro"/>
</dbReference>
<protein>
    <recommendedName>
        <fullName evidence="14">Cellulose synthase-like protein H1</fullName>
    </recommendedName>
</protein>
<feature type="transmembrane region" description="Helical" evidence="11">
    <location>
        <begin position="139"/>
        <end position="159"/>
    </location>
</feature>
<dbReference type="Proteomes" id="UP000631114">
    <property type="component" value="Unassembled WGS sequence"/>
</dbReference>
<dbReference type="Gene3D" id="3.90.550.10">
    <property type="entry name" value="Spore Coat Polysaccharide Biosynthesis Protein SpsA, Chain A"/>
    <property type="match status" value="1"/>
</dbReference>
<dbReference type="PANTHER" id="PTHR13301">
    <property type="entry name" value="X-BOX TRANSCRIPTION FACTOR-RELATED"/>
    <property type="match status" value="1"/>
</dbReference>
<evidence type="ECO:0000256" key="10">
    <source>
        <dbReference type="PIRSR" id="PIRSR605150-3"/>
    </source>
</evidence>
<evidence type="ECO:0000256" key="3">
    <source>
        <dbReference type="ARBA" id="ARBA00022679"/>
    </source>
</evidence>
<feature type="transmembrane region" description="Helical" evidence="11">
    <location>
        <begin position="798"/>
        <end position="816"/>
    </location>
</feature>
<keyword evidence="4 11" id="KW-0812">Transmembrane</keyword>
<feature type="active site" evidence="8">
    <location>
        <position position="228"/>
    </location>
</feature>
<dbReference type="GO" id="GO:0071555">
    <property type="term" value="P:cell wall organization"/>
    <property type="evidence" value="ECO:0007669"/>
    <property type="project" value="UniProtKB-KW"/>
</dbReference>
<keyword evidence="13" id="KW-1185">Reference proteome</keyword>
<accession>A0A835LTP7</accession>
<feature type="transmembrane region" description="Helical" evidence="11">
    <location>
        <begin position="116"/>
        <end position="133"/>
    </location>
</feature>
<feature type="transmembrane region" description="Helical" evidence="11">
    <location>
        <begin position="679"/>
        <end position="702"/>
    </location>
</feature>
<keyword evidence="6 11" id="KW-0472">Membrane</keyword>